<dbReference type="InterPro" id="IPR051165">
    <property type="entry name" value="Multifunctional_ANK_Repeat"/>
</dbReference>
<evidence type="ECO:0000256" key="3">
    <source>
        <dbReference type="PROSITE-ProRule" id="PRU00023"/>
    </source>
</evidence>
<dbReference type="PROSITE" id="PS50297">
    <property type="entry name" value="ANK_REP_REGION"/>
    <property type="match status" value="3"/>
</dbReference>
<dbReference type="PANTHER" id="PTHR24123">
    <property type="entry name" value="ANKYRIN REPEAT-CONTAINING"/>
    <property type="match status" value="1"/>
</dbReference>
<evidence type="ECO:0000313" key="6">
    <source>
        <dbReference type="Proteomes" id="UP000700596"/>
    </source>
</evidence>
<dbReference type="AlphaFoldDB" id="A0A9P9D980"/>
<sequence>MLHDFFSFGLFNINHRALSVRIEHQLSTLIGLPDDIAQNHNVCKQHYPSAISKSVSDSESALPVILGQPSHSAKIIIDSRTPRTIPYISDILDPVDVKHILSSCFSIGFFSVGICVGPAIVLKFVQRGQEISTKTSTSDGYAACLLIQDNHFMKKRLKILISNVFGSRYILNLSFRVLRFTSLLPLDGNFHNAIRNGDGTYLRQGLLTRKISIYDTTTSGDTLLHVSKVHIRPQRDIITLLVKEGADVNATNDMGETPLHRSVKKGNDYESTRRLLLNGADASRQDHSGRTAFHYYYNEVIDQALRWNTEDIDPYLQDDDGMTIMHWASHTSKSSVQGIINNASGLLDELNHPIGRMSPLNMKDSLGRSLLHFAVGRSNIELAEYLQNQPQFQAMSIPDHSGFTLLHYAVRSRRLELIDFCVKHKSDLHAVDVAGQTALHHAAKCNHLAAVKRLLDLGATSQLKIRDLEGRTPLHIARLTGPTVAEFLKPLCVDDEFDCFNELGQMSRNPWTPSRIIGLVLSTVASVLFLSWLLLTAK</sequence>
<dbReference type="Proteomes" id="UP000700596">
    <property type="component" value="Unassembled WGS sequence"/>
</dbReference>
<keyword evidence="6" id="KW-1185">Reference proteome</keyword>
<evidence type="ECO:0000256" key="1">
    <source>
        <dbReference type="ARBA" id="ARBA00022737"/>
    </source>
</evidence>
<feature type="transmembrane region" description="Helical" evidence="4">
    <location>
        <begin position="516"/>
        <end position="535"/>
    </location>
</feature>
<dbReference type="Pfam" id="PF12796">
    <property type="entry name" value="Ank_2"/>
    <property type="match status" value="1"/>
</dbReference>
<feature type="repeat" description="ANK" evidence="3">
    <location>
        <begin position="401"/>
        <end position="433"/>
    </location>
</feature>
<protein>
    <submittedName>
        <fullName evidence="5">Ankyrin repeat-containing domain protein</fullName>
    </submittedName>
</protein>
<dbReference type="PROSITE" id="PS50088">
    <property type="entry name" value="ANK_REPEAT"/>
    <property type="match status" value="4"/>
</dbReference>
<keyword evidence="4" id="KW-0812">Transmembrane</keyword>
<comment type="caution">
    <text evidence="5">The sequence shown here is derived from an EMBL/GenBank/DDBJ whole genome shotgun (WGS) entry which is preliminary data.</text>
</comment>
<dbReference type="Pfam" id="PF13637">
    <property type="entry name" value="Ank_4"/>
    <property type="match status" value="1"/>
</dbReference>
<dbReference type="SUPFAM" id="SSF48403">
    <property type="entry name" value="Ankyrin repeat"/>
    <property type="match status" value="1"/>
</dbReference>
<evidence type="ECO:0000256" key="4">
    <source>
        <dbReference type="SAM" id="Phobius"/>
    </source>
</evidence>
<proteinExistence type="predicted"/>
<feature type="repeat" description="ANK" evidence="3">
    <location>
        <begin position="254"/>
        <end position="287"/>
    </location>
</feature>
<keyword evidence="4" id="KW-1133">Transmembrane helix</keyword>
<dbReference type="Gene3D" id="1.25.40.20">
    <property type="entry name" value="Ankyrin repeat-containing domain"/>
    <property type="match status" value="2"/>
</dbReference>
<dbReference type="EMBL" id="JAGMWT010000016">
    <property type="protein sequence ID" value="KAH7115105.1"/>
    <property type="molecule type" value="Genomic_DNA"/>
</dbReference>
<feature type="repeat" description="ANK" evidence="3">
    <location>
        <begin position="219"/>
        <end position="253"/>
    </location>
</feature>
<gene>
    <name evidence="5" type="ORF">B0J11DRAFT_444754</name>
</gene>
<dbReference type="InterPro" id="IPR002110">
    <property type="entry name" value="Ankyrin_rpt"/>
</dbReference>
<keyword evidence="4" id="KW-0472">Membrane</keyword>
<feature type="repeat" description="ANK" evidence="3">
    <location>
        <begin position="434"/>
        <end position="466"/>
    </location>
</feature>
<accession>A0A9P9D980</accession>
<dbReference type="InterPro" id="IPR036770">
    <property type="entry name" value="Ankyrin_rpt-contain_sf"/>
</dbReference>
<evidence type="ECO:0000256" key="2">
    <source>
        <dbReference type="ARBA" id="ARBA00023043"/>
    </source>
</evidence>
<name>A0A9P9D980_9PLEO</name>
<organism evidence="5 6">
    <name type="scientific">Dendryphion nanum</name>
    <dbReference type="NCBI Taxonomy" id="256645"/>
    <lineage>
        <taxon>Eukaryota</taxon>
        <taxon>Fungi</taxon>
        <taxon>Dikarya</taxon>
        <taxon>Ascomycota</taxon>
        <taxon>Pezizomycotina</taxon>
        <taxon>Dothideomycetes</taxon>
        <taxon>Pleosporomycetidae</taxon>
        <taxon>Pleosporales</taxon>
        <taxon>Torulaceae</taxon>
        <taxon>Dendryphion</taxon>
    </lineage>
</organism>
<keyword evidence="2 3" id="KW-0040">ANK repeat</keyword>
<dbReference type="SMART" id="SM00248">
    <property type="entry name" value="ANK"/>
    <property type="match status" value="6"/>
</dbReference>
<dbReference type="PANTHER" id="PTHR24123:SF143">
    <property type="entry name" value="INVERSIN"/>
    <property type="match status" value="1"/>
</dbReference>
<keyword evidence="1" id="KW-0677">Repeat</keyword>
<evidence type="ECO:0000313" key="5">
    <source>
        <dbReference type="EMBL" id="KAH7115105.1"/>
    </source>
</evidence>
<dbReference type="OrthoDB" id="539213at2759"/>
<reference evidence="5" key="1">
    <citation type="journal article" date="2021" name="Nat. Commun.">
        <title>Genetic determinants of endophytism in the Arabidopsis root mycobiome.</title>
        <authorList>
            <person name="Mesny F."/>
            <person name="Miyauchi S."/>
            <person name="Thiergart T."/>
            <person name="Pickel B."/>
            <person name="Atanasova L."/>
            <person name="Karlsson M."/>
            <person name="Huettel B."/>
            <person name="Barry K.W."/>
            <person name="Haridas S."/>
            <person name="Chen C."/>
            <person name="Bauer D."/>
            <person name="Andreopoulos W."/>
            <person name="Pangilinan J."/>
            <person name="LaButti K."/>
            <person name="Riley R."/>
            <person name="Lipzen A."/>
            <person name="Clum A."/>
            <person name="Drula E."/>
            <person name="Henrissat B."/>
            <person name="Kohler A."/>
            <person name="Grigoriev I.V."/>
            <person name="Martin F.M."/>
            <person name="Hacquard S."/>
        </authorList>
    </citation>
    <scope>NUCLEOTIDE SEQUENCE</scope>
    <source>
        <strain evidence="5">MPI-CAGE-CH-0243</strain>
    </source>
</reference>